<dbReference type="EMBL" id="JBJKTR010000004">
    <property type="protein sequence ID" value="KAL3370779.1"/>
    <property type="molecule type" value="Genomic_DNA"/>
</dbReference>
<gene>
    <name evidence="2" type="ORF">AABB24_007689</name>
</gene>
<dbReference type="Proteomes" id="UP001627284">
    <property type="component" value="Unassembled WGS sequence"/>
</dbReference>
<keyword evidence="1" id="KW-1133">Transmembrane helix</keyword>
<reference evidence="2 3" key="1">
    <citation type="submission" date="2024-05" db="EMBL/GenBank/DDBJ databases">
        <title>De novo assembly of an allotetraploid wild potato.</title>
        <authorList>
            <person name="Hosaka A.J."/>
        </authorList>
    </citation>
    <scope>NUCLEOTIDE SEQUENCE [LARGE SCALE GENOMIC DNA]</scope>
    <source>
        <tissue evidence="2">Young leaves</tissue>
    </source>
</reference>
<evidence type="ECO:0000313" key="3">
    <source>
        <dbReference type="Proteomes" id="UP001627284"/>
    </source>
</evidence>
<keyword evidence="1" id="KW-0812">Transmembrane</keyword>
<keyword evidence="1" id="KW-0472">Membrane</keyword>
<protein>
    <submittedName>
        <fullName evidence="2">Uncharacterized protein</fullName>
    </submittedName>
</protein>
<dbReference type="EMBL" id="JBJKTR010000004">
    <property type="protein sequence ID" value="KAL3370777.1"/>
    <property type="molecule type" value="Genomic_DNA"/>
</dbReference>
<proteinExistence type="predicted"/>
<organism evidence="2 3">
    <name type="scientific">Solanum stoloniferum</name>
    <dbReference type="NCBI Taxonomy" id="62892"/>
    <lineage>
        <taxon>Eukaryota</taxon>
        <taxon>Viridiplantae</taxon>
        <taxon>Streptophyta</taxon>
        <taxon>Embryophyta</taxon>
        <taxon>Tracheophyta</taxon>
        <taxon>Spermatophyta</taxon>
        <taxon>Magnoliopsida</taxon>
        <taxon>eudicotyledons</taxon>
        <taxon>Gunneridae</taxon>
        <taxon>Pentapetalae</taxon>
        <taxon>asterids</taxon>
        <taxon>lamiids</taxon>
        <taxon>Solanales</taxon>
        <taxon>Solanaceae</taxon>
        <taxon>Solanoideae</taxon>
        <taxon>Solaneae</taxon>
        <taxon>Solanum</taxon>
    </lineage>
</organism>
<evidence type="ECO:0000256" key="1">
    <source>
        <dbReference type="SAM" id="Phobius"/>
    </source>
</evidence>
<evidence type="ECO:0000313" key="2">
    <source>
        <dbReference type="EMBL" id="KAL3370779.1"/>
    </source>
</evidence>
<comment type="caution">
    <text evidence="2">The sequence shown here is derived from an EMBL/GenBank/DDBJ whole genome shotgun (WGS) entry which is preliminary data.</text>
</comment>
<accession>A0ABD2UQL8</accession>
<keyword evidence="3" id="KW-1185">Reference proteome</keyword>
<feature type="transmembrane region" description="Helical" evidence="1">
    <location>
        <begin position="83"/>
        <end position="102"/>
    </location>
</feature>
<dbReference type="AlphaFoldDB" id="A0ABD2UQL8"/>
<feature type="transmembrane region" description="Helical" evidence="1">
    <location>
        <begin position="20"/>
        <end position="45"/>
    </location>
</feature>
<name>A0ABD2UQL8_9SOLN</name>
<sequence>MNECLPHGDMIVKRIRFGNFVVRFRCASLWTLFLAILVQSGYWISHALRRGQFEMLHCLASLVITPAWYGFPMFCTYLFRSSCACNCWIFLIMNFNSVFFLISGPFSLFGNYCCVEVLNIQQ</sequence>
<feature type="transmembrane region" description="Helical" evidence="1">
    <location>
        <begin position="51"/>
        <end position="71"/>
    </location>
</feature>